<dbReference type="Pfam" id="PF13529">
    <property type="entry name" value="Peptidase_C39_2"/>
    <property type="match status" value="1"/>
</dbReference>
<accession>A0A975SZM8</accession>
<sequence>MTLTAVAARHVTFTAWRGPAGLAAGSHLGTVVEDGRLAWGAAAGTFTYADPYGAEPPAPVGYEWAAWVSPEVECDFGATELVPSWNAETPGDSWLLVEARTATGHDAAGRRWTRWFSLALWADSDREIHPTSVPGQAEEAARVETDVLAADGFTAFQLRVSLARRPGSTARPTVRMVGAMASRVPEDAPEDVSPGGLAWGVELPVPPYSQQLHRGEYLHWDRGGQSWCSPTSMSMLLAFHDRLPEPSDYAWVEPLIPDPFVVQAARHVFDYAYEGAGNWSFNTAYAGRHGADAFVTRLRSLTEAERFIAAGVPLAATVSFTRETLPCAGYATEGHLLTIIGFDEVGDVICNDPASHILPSNDEVRVVFDRGRFERAWLGSSGGVVYVVHTDAVPLPAPADPAEPNW</sequence>
<evidence type="ECO:0000259" key="1">
    <source>
        <dbReference type="Pfam" id="PF13529"/>
    </source>
</evidence>
<keyword evidence="3" id="KW-1185">Reference proteome</keyword>
<name>A0A975SZM8_9ACTN</name>
<protein>
    <submittedName>
        <fullName evidence="2">C39 family peptidase</fullName>
    </submittedName>
</protein>
<gene>
    <name evidence="2" type="ORF">KRR39_22980</name>
</gene>
<dbReference type="AlphaFoldDB" id="A0A975SZM8"/>
<organism evidence="2 3">
    <name type="scientific">Nocardioides panacis</name>
    <dbReference type="NCBI Taxonomy" id="2849501"/>
    <lineage>
        <taxon>Bacteria</taxon>
        <taxon>Bacillati</taxon>
        <taxon>Actinomycetota</taxon>
        <taxon>Actinomycetes</taxon>
        <taxon>Propionibacteriales</taxon>
        <taxon>Nocardioidaceae</taxon>
        <taxon>Nocardioides</taxon>
    </lineage>
</organism>
<dbReference type="InterPro" id="IPR039564">
    <property type="entry name" value="Peptidase_C39-like"/>
</dbReference>
<reference evidence="2" key="1">
    <citation type="submission" date="2021-06" db="EMBL/GenBank/DDBJ databases">
        <title>Complete genome sequence of Nocardioides sp. G188.</title>
        <authorList>
            <person name="Im W.-T."/>
        </authorList>
    </citation>
    <scope>NUCLEOTIDE SEQUENCE</scope>
    <source>
        <strain evidence="2">G188</strain>
    </source>
</reference>
<dbReference type="EMBL" id="CP077062">
    <property type="protein sequence ID" value="QWZ08163.1"/>
    <property type="molecule type" value="Genomic_DNA"/>
</dbReference>
<dbReference type="KEGG" id="nps:KRR39_22980"/>
<evidence type="ECO:0000313" key="3">
    <source>
        <dbReference type="Proteomes" id="UP000683575"/>
    </source>
</evidence>
<dbReference type="Proteomes" id="UP000683575">
    <property type="component" value="Chromosome"/>
</dbReference>
<proteinExistence type="predicted"/>
<evidence type="ECO:0000313" key="2">
    <source>
        <dbReference type="EMBL" id="QWZ08163.1"/>
    </source>
</evidence>
<dbReference type="RefSeq" id="WP_216939672.1">
    <property type="nucleotide sequence ID" value="NZ_CP077062.1"/>
</dbReference>
<feature type="domain" description="Peptidase C39-like" evidence="1">
    <location>
        <begin position="204"/>
        <end position="354"/>
    </location>
</feature>